<evidence type="ECO:0000256" key="1">
    <source>
        <dbReference type="SAM" id="Phobius"/>
    </source>
</evidence>
<gene>
    <name evidence="2" type="ORF">CTEN210_12481</name>
</gene>
<keyword evidence="3" id="KW-1185">Reference proteome</keyword>
<dbReference type="Gene3D" id="3.40.50.11350">
    <property type="match status" value="1"/>
</dbReference>
<organism evidence="2 3">
    <name type="scientific">Chaetoceros tenuissimus</name>
    <dbReference type="NCBI Taxonomy" id="426638"/>
    <lineage>
        <taxon>Eukaryota</taxon>
        <taxon>Sar</taxon>
        <taxon>Stramenopiles</taxon>
        <taxon>Ochrophyta</taxon>
        <taxon>Bacillariophyta</taxon>
        <taxon>Coscinodiscophyceae</taxon>
        <taxon>Chaetocerotophycidae</taxon>
        <taxon>Chaetocerotales</taxon>
        <taxon>Chaetocerotaceae</taxon>
        <taxon>Chaetoceros</taxon>
    </lineage>
</organism>
<feature type="transmembrane region" description="Helical" evidence="1">
    <location>
        <begin position="6"/>
        <end position="24"/>
    </location>
</feature>
<evidence type="ECO:0000313" key="2">
    <source>
        <dbReference type="EMBL" id="GFH56005.1"/>
    </source>
</evidence>
<keyword evidence="1" id="KW-0472">Membrane</keyword>
<keyword evidence="1" id="KW-0812">Transmembrane</keyword>
<accession>A0AAD3D3S4</accession>
<evidence type="ECO:0000313" key="3">
    <source>
        <dbReference type="Proteomes" id="UP001054902"/>
    </source>
</evidence>
<name>A0AAD3D3S4_9STRA</name>
<dbReference type="EMBL" id="BLLK01000051">
    <property type="protein sequence ID" value="GFH56005.1"/>
    <property type="molecule type" value="Genomic_DNA"/>
</dbReference>
<sequence length="514" mass="58646">MAMNGILKSIFTFTIIYSIIFLIFSSPIHNYGTFINNFKDSVIHDSEPNDNDSISDKFTNLIYGHGNEINRPKSKRFDLPTLQECEHVRQLQKETMKYREISQEPSVGHRGVSGLGHNLVRLGAAHHLVKGLNLTRNGLYISWGTKCGGKKEDGTDLDITEYLFGGNAIPVPSLGPNESPMIPFYRTNNTKKKGTKDSIYFINKVDGYRAPWKRHIDRILKMMETKVKSDFEMYSTLRALFRNNDQARQFVEKQKFDQHFVFGLHVRAGNGEKGDFLDKERAFNSEEWTTNFAKLMMNFVESDMYHQWSDGLSPILFVASDTPKVIDILKTTMGGSKSKLKVVSYDQTYLENSIALFAKFNNSESCYQSESDQFTDMTLLSGTNVLISGQWSSFTQSIPITMMLGHKDPKENKRFCEVGLNGDQIRCTRDYGEWLKRWNTPNETESTIERFGNIVYDNFKYANHQQWPIDLGASTLKKILKDSGLEDKVICKNFQIRGTTVCGTPENDLGLGNL</sequence>
<keyword evidence="1" id="KW-1133">Transmembrane helix</keyword>
<proteinExistence type="predicted"/>
<protein>
    <submittedName>
        <fullName evidence="2">Uncharacterized protein</fullName>
    </submittedName>
</protein>
<reference evidence="2 3" key="1">
    <citation type="journal article" date="2021" name="Sci. Rep.">
        <title>The genome of the diatom Chaetoceros tenuissimus carries an ancient integrated fragment of an extant virus.</title>
        <authorList>
            <person name="Hongo Y."/>
            <person name="Kimura K."/>
            <person name="Takaki Y."/>
            <person name="Yoshida Y."/>
            <person name="Baba S."/>
            <person name="Kobayashi G."/>
            <person name="Nagasaki K."/>
            <person name="Hano T."/>
            <person name="Tomaru Y."/>
        </authorList>
    </citation>
    <scope>NUCLEOTIDE SEQUENCE [LARGE SCALE GENOMIC DNA]</scope>
    <source>
        <strain evidence="2 3">NIES-3715</strain>
    </source>
</reference>
<comment type="caution">
    <text evidence="2">The sequence shown here is derived from an EMBL/GenBank/DDBJ whole genome shotgun (WGS) entry which is preliminary data.</text>
</comment>
<dbReference type="AlphaFoldDB" id="A0AAD3D3S4"/>
<dbReference type="Proteomes" id="UP001054902">
    <property type="component" value="Unassembled WGS sequence"/>
</dbReference>